<dbReference type="SUPFAM" id="SSF51905">
    <property type="entry name" value="FAD/NAD(P)-binding domain"/>
    <property type="match status" value="2"/>
</dbReference>
<dbReference type="Gene3D" id="3.50.50.100">
    <property type="match status" value="1"/>
</dbReference>
<organism evidence="3 4">
    <name type="scientific">Pelagicoccus albus</name>
    <dbReference type="NCBI Taxonomy" id="415222"/>
    <lineage>
        <taxon>Bacteria</taxon>
        <taxon>Pseudomonadati</taxon>
        <taxon>Verrucomicrobiota</taxon>
        <taxon>Opitutia</taxon>
        <taxon>Puniceicoccales</taxon>
        <taxon>Pelagicoccaceae</taxon>
        <taxon>Pelagicoccus</taxon>
    </lineage>
</organism>
<dbReference type="GO" id="GO:0016491">
    <property type="term" value="F:oxidoreductase activity"/>
    <property type="evidence" value="ECO:0007669"/>
    <property type="project" value="InterPro"/>
</dbReference>
<dbReference type="PANTHER" id="PTHR43755">
    <property type="match status" value="1"/>
</dbReference>
<dbReference type="RefSeq" id="WP_185660738.1">
    <property type="nucleotide sequence ID" value="NZ_CAWPOO010000012.1"/>
</dbReference>
<feature type="domain" description="FAD/NAD(P)-binding" evidence="2">
    <location>
        <begin position="3"/>
        <end position="169"/>
    </location>
</feature>
<dbReference type="PANTHER" id="PTHR43755:SF1">
    <property type="entry name" value="FAD-DEPENDENT PYRIDINE NUCLEOTIDE-DISULPHIDE OXIDOREDUCTASE"/>
    <property type="match status" value="1"/>
</dbReference>
<evidence type="ECO:0000313" key="3">
    <source>
        <dbReference type="EMBL" id="MBC2606868.1"/>
    </source>
</evidence>
<feature type="region of interest" description="Disordered" evidence="1">
    <location>
        <begin position="356"/>
        <end position="375"/>
    </location>
</feature>
<dbReference type="AlphaFoldDB" id="A0A7X1B9G5"/>
<dbReference type="Proteomes" id="UP000526501">
    <property type="component" value="Unassembled WGS sequence"/>
</dbReference>
<protein>
    <submittedName>
        <fullName evidence="3">FAD-dependent oxidoreductase</fullName>
    </submittedName>
</protein>
<evidence type="ECO:0000259" key="2">
    <source>
        <dbReference type="Pfam" id="PF07992"/>
    </source>
</evidence>
<comment type="caution">
    <text evidence="3">The sequence shown here is derived from an EMBL/GenBank/DDBJ whole genome shotgun (WGS) entry which is preliminary data.</text>
</comment>
<dbReference type="InterPro" id="IPR036188">
    <property type="entry name" value="FAD/NAD-bd_sf"/>
</dbReference>
<reference evidence="3 4" key="1">
    <citation type="submission" date="2020-07" db="EMBL/GenBank/DDBJ databases">
        <authorList>
            <person name="Feng X."/>
        </authorList>
    </citation>
    <scope>NUCLEOTIDE SEQUENCE [LARGE SCALE GENOMIC DNA]</scope>
    <source>
        <strain evidence="3 4">JCM23202</strain>
    </source>
</reference>
<dbReference type="InterPro" id="IPR023753">
    <property type="entry name" value="FAD/NAD-binding_dom"/>
</dbReference>
<proteinExistence type="predicted"/>
<accession>A0A7X1B9G5</accession>
<keyword evidence="4" id="KW-1185">Reference proteome</keyword>
<evidence type="ECO:0000256" key="1">
    <source>
        <dbReference type="SAM" id="MobiDB-lite"/>
    </source>
</evidence>
<dbReference type="EMBL" id="JACHVC010000012">
    <property type="protein sequence ID" value="MBC2606868.1"/>
    <property type="molecule type" value="Genomic_DNA"/>
</dbReference>
<gene>
    <name evidence="3" type="ORF">H5P27_12515</name>
</gene>
<name>A0A7X1B9G5_9BACT</name>
<dbReference type="Pfam" id="PF07992">
    <property type="entry name" value="Pyr_redox_2"/>
    <property type="match status" value="1"/>
</dbReference>
<evidence type="ECO:0000313" key="4">
    <source>
        <dbReference type="Proteomes" id="UP000526501"/>
    </source>
</evidence>
<dbReference type="InterPro" id="IPR052541">
    <property type="entry name" value="SQRD"/>
</dbReference>
<sequence>MSKILVLGGGVSGHTAATFLRKWLGHEHEVTVVTPNRQWNWIPSNIWVGVGKMKKKQVLFDLEPIYRKAGIVYKQALARVIHPEGNSRVTIEYTSEGKAGEREDVAYDFLINATGPKLNFEATPGLGPHGGHTVSVCTADHATEAAERLSSTIAELKQGARKTIVVGTGHGLCTCQGAAFEYLFNVDHELRQAGVRDRVELVWLSNESFLGDFGMGGMHLKQNGFVVSGSIFAESLFTERNIRWILGAHVTEVQEKLVKYELLDGSSEELSFDLAMLLPPFKGVGLKAEDAAGEDITDRLFMPNGLMKVDADYAAKPFEDWSPDDWPRTLQNPEFANIFAVGIAFAPPHTISKPLFSKSGTQITPTPPRTGMPSAMMGKAVAQSIRDMIENGDTEATHTASMAEMGAACVASAGNGFFNGTAVSMTVFPIVPDFKRYPGGGRDLRYTSGEIGLAGHWIKVFLHYAFIWKAKLKPFWRVIPE</sequence>